<feature type="signal peptide" evidence="1">
    <location>
        <begin position="1"/>
        <end position="20"/>
    </location>
</feature>
<accession>A0A1F4SE21</accession>
<feature type="chain" id="PRO_5009514386" evidence="1">
    <location>
        <begin position="21"/>
        <end position="560"/>
    </location>
</feature>
<evidence type="ECO:0000256" key="1">
    <source>
        <dbReference type="SAM" id="SignalP"/>
    </source>
</evidence>
<protein>
    <submittedName>
        <fullName evidence="2">Uncharacterized protein</fullName>
    </submittedName>
</protein>
<reference evidence="2 3" key="1">
    <citation type="journal article" date="2016" name="Nat. Commun.">
        <title>Thousands of microbial genomes shed light on interconnected biogeochemical processes in an aquifer system.</title>
        <authorList>
            <person name="Anantharaman K."/>
            <person name="Brown C.T."/>
            <person name="Hug L.A."/>
            <person name="Sharon I."/>
            <person name="Castelle C.J."/>
            <person name="Probst A.J."/>
            <person name="Thomas B.C."/>
            <person name="Singh A."/>
            <person name="Wilkins M.J."/>
            <person name="Karaoz U."/>
            <person name="Brodie E.L."/>
            <person name="Williams K.H."/>
            <person name="Hubbard S.S."/>
            <person name="Banfield J.F."/>
        </authorList>
    </citation>
    <scope>NUCLEOTIDE SEQUENCE [LARGE SCALE GENOMIC DNA]</scope>
</reference>
<dbReference type="Proteomes" id="UP000178417">
    <property type="component" value="Unassembled WGS sequence"/>
</dbReference>
<dbReference type="AlphaFoldDB" id="A0A1F4SE21"/>
<gene>
    <name evidence="2" type="ORF">A2310_03395</name>
</gene>
<evidence type="ECO:0000313" key="2">
    <source>
        <dbReference type="EMBL" id="OGC18650.1"/>
    </source>
</evidence>
<evidence type="ECO:0000313" key="3">
    <source>
        <dbReference type="Proteomes" id="UP000178417"/>
    </source>
</evidence>
<comment type="caution">
    <text evidence="2">The sequence shown here is derived from an EMBL/GenBank/DDBJ whole genome shotgun (WGS) entry which is preliminary data.</text>
</comment>
<keyword evidence="1" id="KW-0732">Signal</keyword>
<organism evidence="2 3">
    <name type="scientific">candidate division WOR-1 bacterium RIFOXYB2_FULL_37_13</name>
    <dbReference type="NCBI Taxonomy" id="1802579"/>
    <lineage>
        <taxon>Bacteria</taxon>
        <taxon>Bacillati</taxon>
        <taxon>Saganbacteria</taxon>
    </lineage>
</organism>
<name>A0A1F4SE21_UNCSA</name>
<proteinExistence type="predicted"/>
<dbReference type="STRING" id="1802579.A2310_03395"/>
<dbReference type="EMBL" id="MEUB01000069">
    <property type="protein sequence ID" value="OGC18650.1"/>
    <property type="molecule type" value="Genomic_DNA"/>
</dbReference>
<sequence length="560" mass="56539">MKKIILLSFILCFFVGIAYAVPTQINYQGVLKNLSGTLIENNSLQMTFSIYSNISDSVPVWNEKQTVAVKEGIYSVQLGSVNPIDSSAFDGTIKYLGVKIDTDPEMTPRLAMVSVPYAYMSNKSNLSDQAVIASYAASSESAERAINAANAVSAETAITSGDSQKLGGKSLALSGADIIPYTNGNGKLSIEIIPATDGTITNAEYATTAGDSEKLGGKSSGVSGINIIPYTDGTGKLNAGVIPAITDANAGDMKKSVYDTNSDGVVDSAATAVNATNATTADTATTATNALNATTADTAINATNAVNADTIDGIHAGVDPEPNKLYPLDDSGTFYISKESTSPIIQSTNNGAGDAIYGKGNLTGISGVGGTVGISGNGATGVSGTGGIGVSGIGFNGVVGTGVVGLSSMATSTTTQDGIGVSIDTAALMADTSAFGVFSTVRVVGSRTLAAGVSSEVKVSNPVSTGSQLYGGYFVANRGSNANNSSVGLYATGDTAIQAKAMNSGVAVSAETTGKIAISSNKSIQITEQGGGVIIKDSTTGQFYKLIIDNGALSVQPWTP</sequence>